<accession>A0A0K2US63</accession>
<protein>
    <submittedName>
        <fullName evidence="1">Uncharacterized protein</fullName>
    </submittedName>
</protein>
<organism evidence="1">
    <name type="scientific">Lepeophtheirus salmonis</name>
    <name type="common">Salmon louse</name>
    <name type="synonym">Caligus salmonis</name>
    <dbReference type="NCBI Taxonomy" id="72036"/>
    <lineage>
        <taxon>Eukaryota</taxon>
        <taxon>Metazoa</taxon>
        <taxon>Ecdysozoa</taxon>
        <taxon>Arthropoda</taxon>
        <taxon>Crustacea</taxon>
        <taxon>Multicrustacea</taxon>
        <taxon>Hexanauplia</taxon>
        <taxon>Copepoda</taxon>
        <taxon>Siphonostomatoida</taxon>
        <taxon>Caligidae</taxon>
        <taxon>Lepeophtheirus</taxon>
    </lineage>
</organism>
<proteinExistence type="predicted"/>
<reference evidence="1" key="1">
    <citation type="submission" date="2014-05" db="EMBL/GenBank/DDBJ databases">
        <authorList>
            <person name="Chronopoulou M."/>
        </authorList>
    </citation>
    <scope>NUCLEOTIDE SEQUENCE</scope>
    <source>
        <tissue evidence="1">Whole organism</tissue>
    </source>
</reference>
<dbReference type="AlphaFoldDB" id="A0A0K2US63"/>
<evidence type="ECO:0000313" key="1">
    <source>
        <dbReference type="EMBL" id="CDW41103.1"/>
    </source>
</evidence>
<name>A0A0K2US63_LEPSM</name>
<dbReference type="EMBL" id="HACA01023742">
    <property type="protein sequence ID" value="CDW41103.1"/>
    <property type="molecule type" value="Transcribed_RNA"/>
</dbReference>
<sequence>MRPIEGPLHHSLHSICCRHPGVKYLEAPANDPGSVCPAPSLVGLHLHLYVQSFFLFLSAGRWVRILNPRGRPRFTTLLTLEMRDDRSKS</sequence>